<name>A0ABV7Y9D4_9ACTN</name>
<keyword evidence="9" id="KW-0862">Zinc</keyword>
<evidence type="ECO:0000256" key="6">
    <source>
        <dbReference type="ARBA" id="ARBA00022670"/>
    </source>
</evidence>
<dbReference type="CDD" id="cd09603">
    <property type="entry name" value="M1_APN_like"/>
    <property type="match status" value="1"/>
</dbReference>
<evidence type="ECO:0000256" key="1">
    <source>
        <dbReference type="ARBA" id="ARBA00000098"/>
    </source>
</evidence>
<keyword evidence="10" id="KW-0482">Metalloprotease</keyword>
<gene>
    <name evidence="16" type="ORF">ACFOUW_11015</name>
</gene>
<evidence type="ECO:0000256" key="11">
    <source>
        <dbReference type="ARBA" id="ARBA00029811"/>
    </source>
</evidence>
<dbReference type="SUPFAM" id="SSF63737">
    <property type="entry name" value="Leukotriene A4 hydrolase N-terminal domain"/>
    <property type="match status" value="1"/>
</dbReference>
<reference evidence="17" key="1">
    <citation type="journal article" date="2019" name="Int. J. Syst. Evol. Microbiol.">
        <title>The Global Catalogue of Microorganisms (GCM) 10K type strain sequencing project: providing services to taxonomists for standard genome sequencing and annotation.</title>
        <authorList>
            <consortium name="The Broad Institute Genomics Platform"/>
            <consortium name="The Broad Institute Genome Sequencing Center for Infectious Disease"/>
            <person name="Wu L."/>
            <person name="Ma J."/>
        </authorList>
    </citation>
    <scope>NUCLEOTIDE SEQUENCE [LARGE SCALE GENOMIC DNA]</scope>
    <source>
        <strain evidence="17">CGMCC 4.7241</strain>
    </source>
</reference>
<feature type="domain" description="Peptidase M1 membrane alanine aminopeptidase" evidence="14">
    <location>
        <begin position="327"/>
        <end position="467"/>
    </location>
</feature>
<evidence type="ECO:0000256" key="7">
    <source>
        <dbReference type="ARBA" id="ARBA00022723"/>
    </source>
</evidence>
<keyword evidence="13" id="KW-0732">Signal</keyword>
<dbReference type="EC" id="3.4.11.2" evidence="4"/>
<keyword evidence="16" id="KW-0031">Aminopeptidase</keyword>
<dbReference type="InterPro" id="IPR050344">
    <property type="entry name" value="Peptidase_M1_aminopeptidases"/>
</dbReference>
<organism evidence="16 17">
    <name type="scientific">Tenggerimyces flavus</name>
    <dbReference type="NCBI Taxonomy" id="1708749"/>
    <lineage>
        <taxon>Bacteria</taxon>
        <taxon>Bacillati</taxon>
        <taxon>Actinomycetota</taxon>
        <taxon>Actinomycetes</taxon>
        <taxon>Propionibacteriales</taxon>
        <taxon>Nocardioidaceae</taxon>
        <taxon>Tenggerimyces</taxon>
    </lineage>
</organism>
<dbReference type="InterPro" id="IPR001930">
    <property type="entry name" value="Peptidase_M1"/>
</dbReference>
<dbReference type="Pfam" id="PF01433">
    <property type="entry name" value="Peptidase_M1"/>
    <property type="match status" value="1"/>
</dbReference>
<feature type="domain" description="Aminopeptidase N-like N-terminal" evidence="15">
    <location>
        <begin position="59"/>
        <end position="230"/>
    </location>
</feature>
<evidence type="ECO:0000256" key="4">
    <source>
        <dbReference type="ARBA" id="ARBA00012564"/>
    </source>
</evidence>
<comment type="caution">
    <text evidence="16">The sequence shown here is derived from an EMBL/GenBank/DDBJ whole genome shotgun (WGS) entry which is preliminary data.</text>
</comment>
<comment type="similarity">
    <text evidence="3">Belongs to the peptidase M1 family.</text>
</comment>
<dbReference type="Proteomes" id="UP001595699">
    <property type="component" value="Unassembled WGS sequence"/>
</dbReference>
<comment type="catalytic activity">
    <reaction evidence="1">
        <text>Release of an N-terminal amino acid, Xaa-|-Yaa- from a peptide, amide or arylamide. Xaa is preferably Ala, but may be most amino acids including Pro (slow action). When a terminal hydrophobic residue is followed by a prolyl residue, the two may be released as an intact Xaa-Pro dipeptide.</text>
        <dbReference type="EC" id="3.4.11.2"/>
    </reaction>
</comment>
<keyword evidence="8 16" id="KW-0378">Hydrolase</keyword>
<dbReference type="PRINTS" id="PR00756">
    <property type="entry name" value="ALADIPTASE"/>
</dbReference>
<evidence type="ECO:0000256" key="5">
    <source>
        <dbReference type="ARBA" id="ARBA00015611"/>
    </source>
</evidence>
<evidence type="ECO:0000256" key="10">
    <source>
        <dbReference type="ARBA" id="ARBA00023049"/>
    </source>
</evidence>
<proteinExistence type="inferred from homology"/>
<feature type="signal peptide" evidence="13">
    <location>
        <begin position="1"/>
        <end position="31"/>
    </location>
</feature>
<keyword evidence="6" id="KW-0645">Protease</keyword>
<keyword evidence="7" id="KW-0479">Metal-binding</keyword>
<dbReference type="EMBL" id="JBHRZH010000008">
    <property type="protein sequence ID" value="MFC3761373.1"/>
    <property type="molecule type" value="Genomic_DNA"/>
</dbReference>
<evidence type="ECO:0000259" key="15">
    <source>
        <dbReference type="Pfam" id="PF17900"/>
    </source>
</evidence>
<protein>
    <recommendedName>
        <fullName evidence="5">Aminopeptidase N</fullName>
        <ecNumber evidence="4">3.4.11.2</ecNumber>
    </recommendedName>
    <alternativeName>
        <fullName evidence="11">Alanine aminopeptidase</fullName>
    </alternativeName>
    <alternativeName>
        <fullName evidence="12">Lysyl aminopeptidase</fullName>
    </alternativeName>
</protein>
<dbReference type="InterPro" id="IPR042097">
    <property type="entry name" value="Aminopeptidase_N-like_N_sf"/>
</dbReference>
<dbReference type="Gene3D" id="1.10.390.10">
    <property type="entry name" value="Neutral Protease Domain 2"/>
    <property type="match status" value="1"/>
</dbReference>
<evidence type="ECO:0000256" key="3">
    <source>
        <dbReference type="ARBA" id="ARBA00010136"/>
    </source>
</evidence>
<keyword evidence="17" id="KW-1185">Reference proteome</keyword>
<evidence type="ECO:0000256" key="9">
    <source>
        <dbReference type="ARBA" id="ARBA00022833"/>
    </source>
</evidence>
<dbReference type="InterPro" id="IPR027268">
    <property type="entry name" value="Peptidase_M4/M1_CTD_sf"/>
</dbReference>
<dbReference type="SUPFAM" id="SSF55486">
    <property type="entry name" value="Metalloproteases ('zincins'), catalytic domain"/>
    <property type="match status" value="1"/>
</dbReference>
<evidence type="ECO:0000313" key="16">
    <source>
        <dbReference type="EMBL" id="MFC3761373.1"/>
    </source>
</evidence>
<evidence type="ECO:0000256" key="8">
    <source>
        <dbReference type="ARBA" id="ARBA00022801"/>
    </source>
</evidence>
<evidence type="ECO:0000259" key="14">
    <source>
        <dbReference type="Pfam" id="PF01433"/>
    </source>
</evidence>
<dbReference type="PANTHER" id="PTHR11533:SF297">
    <property type="entry name" value="AMINOPEPTIDASE N"/>
    <property type="match status" value="1"/>
</dbReference>
<sequence>MGAHTQTGRAWRVGLVAAIAAAVLAGGVADADPGGDGVGAPGIGDGYFPRYGNGGYEVDHYDVRLQYDPATDRLWGATTILARATQDVRRFNLDFGLPVSSITVNGRDARHATSPEHELEVTPARELTNGQRMSITVRYDAIPSQVKIGSITAWRRTSDGAVAVGQPQISNWWFPSNDHPLDKATYDISVGVPTGVEVVANGVQPTAPAPYRPGWTRWSWRTVRPMQTYLAFVAIGQYDVTSDVAPDGKPVVMAYSENMGDAGPAARASIEQTLPIAEWAKGIFGAYPFEAYGGVGLPQDSVAFALETQTRPVYGLSFFRGGSSPYVVVHELTHQWYGNSTALADWRDIWLHEGFATYAQWMYSEHIGEGTAQELFDFNYDLVPANDPFWQVKPGDPGAANIFHLAVYRRGAMALHQLRLRIGDEAFFPLLRGFTADRRYGNANVAAFVREAERVSGQQLTDLFDTWLYTTGRPPLPASAAARSASAKPPRSAHRIVMGEAHGH</sequence>
<accession>A0ABV7Y9D4</accession>
<evidence type="ECO:0000256" key="13">
    <source>
        <dbReference type="SAM" id="SignalP"/>
    </source>
</evidence>
<dbReference type="PANTHER" id="PTHR11533">
    <property type="entry name" value="PROTEASE M1 ZINC METALLOPROTEASE"/>
    <property type="match status" value="1"/>
</dbReference>
<dbReference type="GO" id="GO:0004177">
    <property type="term" value="F:aminopeptidase activity"/>
    <property type="evidence" value="ECO:0007669"/>
    <property type="project" value="UniProtKB-KW"/>
</dbReference>
<dbReference type="Gene3D" id="2.60.40.1730">
    <property type="entry name" value="tricorn interacting facor f3 domain"/>
    <property type="match status" value="1"/>
</dbReference>
<dbReference type="InterPro" id="IPR045357">
    <property type="entry name" value="Aminopeptidase_N-like_N"/>
</dbReference>
<dbReference type="RefSeq" id="WP_205118440.1">
    <property type="nucleotide sequence ID" value="NZ_JAFBCM010000001.1"/>
</dbReference>
<dbReference type="Pfam" id="PF17900">
    <property type="entry name" value="Peptidase_M1_N"/>
    <property type="match status" value="1"/>
</dbReference>
<dbReference type="InterPro" id="IPR014782">
    <property type="entry name" value="Peptidase_M1_dom"/>
</dbReference>
<comment type="cofactor">
    <cofactor evidence="2">
        <name>Zn(2+)</name>
        <dbReference type="ChEBI" id="CHEBI:29105"/>
    </cofactor>
</comment>
<feature type="chain" id="PRO_5046673575" description="Aminopeptidase N" evidence="13">
    <location>
        <begin position="32"/>
        <end position="504"/>
    </location>
</feature>
<evidence type="ECO:0000256" key="2">
    <source>
        <dbReference type="ARBA" id="ARBA00001947"/>
    </source>
</evidence>
<evidence type="ECO:0000313" key="17">
    <source>
        <dbReference type="Proteomes" id="UP001595699"/>
    </source>
</evidence>
<evidence type="ECO:0000256" key="12">
    <source>
        <dbReference type="ARBA" id="ARBA00031533"/>
    </source>
</evidence>